<reference evidence="1" key="1">
    <citation type="journal article" date="2019" name="Sci. Rep.">
        <title>Draft genome of Tanacetum cinerariifolium, the natural source of mosquito coil.</title>
        <authorList>
            <person name="Yamashiro T."/>
            <person name="Shiraishi A."/>
            <person name="Satake H."/>
            <person name="Nakayama K."/>
        </authorList>
    </citation>
    <scope>NUCLEOTIDE SEQUENCE</scope>
</reference>
<evidence type="ECO:0000313" key="1">
    <source>
        <dbReference type="EMBL" id="GEU58741.1"/>
    </source>
</evidence>
<name>A0A6L2LAE5_TANCI</name>
<comment type="caution">
    <text evidence="1">The sequence shown here is derived from an EMBL/GenBank/DDBJ whole genome shotgun (WGS) entry which is preliminary data.</text>
</comment>
<proteinExistence type="predicted"/>
<dbReference type="EMBL" id="BKCJ010004051">
    <property type="protein sequence ID" value="GEU58741.1"/>
    <property type="molecule type" value="Genomic_DNA"/>
</dbReference>
<protein>
    <submittedName>
        <fullName evidence="1">Uncharacterized protein</fullName>
    </submittedName>
</protein>
<organism evidence="1">
    <name type="scientific">Tanacetum cinerariifolium</name>
    <name type="common">Dalmatian daisy</name>
    <name type="synonym">Chrysanthemum cinerariifolium</name>
    <dbReference type="NCBI Taxonomy" id="118510"/>
    <lineage>
        <taxon>Eukaryota</taxon>
        <taxon>Viridiplantae</taxon>
        <taxon>Streptophyta</taxon>
        <taxon>Embryophyta</taxon>
        <taxon>Tracheophyta</taxon>
        <taxon>Spermatophyta</taxon>
        <taxon>Magnoliopsida</taxon>
        <taxon>eudicotyledons</taxon>
        <taxon>Gunneridae</taxon>
        <taxon>Pentapetalae</taxon>
        <taxon>asterids</taxon>
        <taxon>campanulids</taxon>
        <taxon>Asterales</taxon>
        <taxon>Asteraceae</taxon>
        <taxon>Asteroideae</taxon>
        <taxon>Anthemideae</taxon>
        <taxon>Anthemidinae</taxon>
        <taxon>Tanacetum</taxon>
    </lineage>
</organism>
<sequence length="233" mass="26287">MLSSSKFFISSINTLSVQVTWAKNGNGRRLSTSCSSGVEVSFSATQLGVPSRLNCLDTKMIVYIDVKTKTGHFPSYHRLSIPKGGINVNCTSASTLHKRSYVHMGFYRVSVAFTHTKCSSQHILGNTNSNVHRQKRHSSWYQQNEERRSRTCVRQAQADCRHQQLLMNHEAPTNCDTNSNVYYDKIIQVESPTILNHRNGASARTFTHEPAVNHRGRHCHASHMQPIHLQAPN</sequence>
<accession>A0A6L2LAE5</accession>
<dbReference type="AlphaFoldDB" id="A0A6L2LAE5"/>
<gene>
    <name evidence="1" type="ORF">Tci_030719</name>
</gene>